<dbReference type="Pfam" id="PF00107">
    <property type="entry name" value="ADH_zinc_N"/>
    <property type="match status" value="1"/>
</dbReference>
<dbReference type="InterPro" id="IPR047122">
    <property type="entry name" value="Trans-enoyl_RdTase-like"/>
</dbReference>
<dbReference type="InterPro" id="IPR013154">
    <property type="entry name" value="ADH-like_N"/>
</dbReference>
<dbReference type="Gene3D" id="3.40.50.720">
    <property type="entry name" value="NAD(P)-binding Rossmann-like Domain"/>
    <property type="match status" value="1"/>
</dbReference>
<dbReference type="InterPro" id="IPR020843">
    <property type="entry name" value="ER"/>
</dbReference>
<dbReference type="PANTHER" id="PTHR45348:SF1">
    <property type="entry name" value="TRANS-ENOYL REDUCTASE STHE"/>
    <property type="match status" value="1"/>
</dbReference>
<dbReference type="CDD" id="cd08249">
    <property type="entry name" value="enoyl_reductase_like"/>
    <property type="match status" value="1"/>
</dbReference>
<dbReference type="SUPFAM" id="SSF50129">
    <property type="entry name" value="GroES-like"/>
    <property type="match status" value="1"/>
</dbReference>
<evidence type="ECO:0000256" key="1">
    <source>
        <dbReference type="ARBA" id="ARBA00008072"/>
    </source>
</evidence>
<dbReference type="SMART" id="SM00829">
    <property type="entry name" value="PKS_ER"/>
    <property type="match status" value="1"/>
</dbReference>
<dbReference type="SUPFAM" id="SSF51735">
    <property type="entry name" value="NAD(P)-binding Rossmann-fold domains"/>
    <property type="match status" value="1"/>
</dbReference>
<gene>
    <name evidence="7" type="ORF">HO133_001615</name>
</gene>
<evidence type="ECO:0000256" key="3">
    <source>
        <dbReference type="ARBA" id="ARBA00022741"/>
    </source>
</evidence>
<keyword evidence="5" id="KW-0560">Oxidoreductase</keyword>
<dbReference type="Pfam" id="PF08240">
    <property type="entry name" value="ADH_N"/>
    <property type="match status" value="1"/>
</dbReference>
<organism evidence="7 8">
    <name type="scientific">Letharia lupina</name>
    <dbReference type="NCBI Taxonomy" id="560253"/>
    <lineage>
        <taxon>Eukaryota</taxon>
        <taxon>Fungi</taxon>
        <taxon>Dikarya</taxon>
        <taxon>Ascomycota</taxon>
        <taxon>Pezizomycotina</taxon>
        <taxon>Lecanoromycetes</taxon>
        <taxon>OSLEUM clade</taxon>
        <taxon>Lecanoromycetidae</taxon>
        <taxon>Lecanorales</taxon>
        <taxon>Lecanorineae</taxon>
        <taxon>Parmeliaceae</taxon>
        <taxon>Letharia</taxon>
    </lineage>
</organism>
<keyword evidence="3" id="KW-0547">Nucleotide-binding</keyword>
<proteinExistence type="inferred from homology"/>
<comment type="caution">
    <text evidence="7">The sequence shown here is derived from an EMBL/GenBank/DDBJ whole genome shotgun (WGS) entry which is preliminary data.</text>
</comment>
<dbReference type="RefSeq" id="XP_037151082.1">
    <property type="nucleotide sequence ID" value="XM_037292543.1"/>
</dbReference>
<sequence length="358" mass="37970">MARQDNLPSTQTAIVAGPAGEFVISHDVPVIDLEPDAVIIKTAAVALNPADTKMVGDFVVPGAIFGFDCAGTIVAVGSAVKKDLVIGDRVCGSADGMSRLRPLGGGFAQYASLPGDMALKIPDNVTSDAAAAYGTALASAGMALFYSLKIPAKLLEEPAKIPFPVLVYGGSTSTGTMAIQLLKACGLKPITTCSPKNFAFVKSFGAEEAFDYNSPTCAQDIKAYCKNQLAYALDCITQQQTMKICYAAIGRVGGRYTALDPYPENQATRKIVKPDWILATRITGKGCTWPEPYGSAPDPELREFAHPFFGVMQKLLDEGKIRPHPARPSQGGFEALIEGVGIIRRGEISGEKLVYRLS</sequence>
<evidence type="ECO:0000256" key="5">
    <source>
        <dbReference type="ARBA" id="ARBA00023002"/>
    </source>
</evidence>
<comment type="subunit">
    <text evidence="2">Monomer.</text>
</comment>
<evidence type="ECO:0000313" key="7">
    <source>
        <dbReference type="EMBL" id="KAF6221647.1"/>
    </source>
</evidence>
<dbReference type="Proteomes" id="UP000593566">
    <property type="component" value="Unassembled WGS sequence"/>
</dbReference>
<keyword evidence="8" id="KW-1185">Reference proteome</keyword>
<dbReference type="PANTHER" id="PTHR45348">
    <property type="entry name" value="HYPOTHETICAL OXIDOREDUCTASE (EUROFUNG)"/>
    <property type="match status" value="1"/>
</dbReference>
<evidence type="ECO:0000256" key="2">
    <source>
        <dbReference type="ARBA" id="ARBA00011245"/>
    </source>
</evidence>
<dbReference type="InterPro" id="IPR013149">
    <property type="entry name" value="ADH-like_C"/>
</dbReference>
<reference evidence="7 8" key="1">
    <citation type="journal article" date="2020" name="Genomics">
        <title>Complete, high-quality genomes from long-read metagenomic sequencing of two wolf lichen thalli reveals enigmatic genome architecture.</title>
        <authorList>
            <person name="McKenzie S.K."/>
            <person name="Walston R.F."/>
            <person name="Allen J.L."/>
        </authorList>
    </citation>
    <scope>NUCLEOTIDE SEQUENCE [LARGE SCALE GENOMIC DNA]</scope>
    <source>
        <strain evidence="7">WasteWater1</strain>
    </source>
</reference>
<dbReference type="InterPro" id="IPR036291">
    <property type="entry name" value="NAD(P)-bd_dom_sf"/>
</dbReference>
<evidence type="ECO:0000313" key="8">
    <source>
        <dbReference type="Proteomes" id="UP000593566"/>
    </source>
</evidence>
<dbReference type="GO" id="GO:0016651">
    <property type="term" value="F:oxidoreductase activity, acting on NAD(P)H"/>
    <property type="evidence" value="ECO:0007669"/>
    <property type="project" value="InterPro"/>
</dbReference>
<name>A0A8H6FAT4_9LECA</name>
<accession>A0A8H6FAT4</accession>
<feature type="domain" description="Enoyl reductase (ER)" evidence="6">
    <location>
        <begin position="17"/>
        <end position="343"/>
    </location>
</feature>
<evidence type="ECO:0000259" key="6">
    <source>
        <dbReference type="SMART" id="SM00829"/>
    </source>
</evidence>
<keyword evidence="4" id="KW-0521">NADP</keyword>
<dbReference type="EMBL" id="JACCJB010000013">
    <property type="protein sequence ID" value="KAF6221647.1"/>
    <property type="molecule type" value="Genomic_DNA"/>
</dbReference>
<dbReference type="AlphaFoldDB" id="A0A8H6FAT4"/>
<comment type="similarity">
    <text evidence="1">Belongs to the zinc-containing alcohol dehydrogenase family.</text>
</comment>
<evidence type="ECO:0000256" key="4">
    <source>
        <dbReference type="ARBA" id="ARBA00022857"/>
    </source>
</evidence>
<protein>
    <recommendedName>
        <fullName evidence="6">Enoyl reductase (ER) domain-containing protein</fullName>
    </recommendedName>
</protein>
<dbReference type="GeneID" id="59330029"/>
<dbReference type="GO" id="GO:0000166">
    <property type="term" value="F:nucleotide binding"/>
    <property type="evidence" value="ECO:0007669"/>
    <property type="project" value="UniProtKB-KW"/>
</dbReference>
<dbReference type="InterPro" id="IPR011032">
    <property type="entry name" value="GroES-like_sf"/>
</dbReference>
<dbReference type="Gene3D" id="3.90.180.10">
    <property type="entry name" value="Medium-chain alcohol dehydrogenases, catalytic domain"/>
    <property type="match status" value="1"/>
</dbReference>